<comment type="caution">
    <text evidence="1">The sequence shown here is derived from an EMBL/GenBank/DDBJ whole genome shotgun (WGS) entry which is preliminary data.</text>
</comment>
<proteinExistence type="predicted"/>
<accession>A0A3D8RQ06</accession>
<dbReference type="InterPro" id="IPR050587">
    <property type="entry name" value="GNT1/Glycosyltrans_8"/>
</dbReference>
<dbReference type="Proteomes" id="UP000256328">
    <property type="component" value="Unassembled WGS sequence"/>
</dbReference>
<keyword evidence="2" id="KW-1185">Reference proteome</keyword>
<sequence length="358" mass="41811">MVPEWNGFPKNNPPFYHRAIVFGRSISNTRFTFLAAISLTIIYLVSSASSFSSTIALADISSLKRPEERLAYATYLAPTRPEPENDDDDKYFVACRMVAYQIMHASETKTNRSIPFVVMVHHELRQSKKDRLKRDGAVIVEVEGIRPEEWMMSGMMEKYMDLYTKLRVFQWVQYDRVLFIDGDHLIVRRLDDIFDTPEATMIQQNHKNNSALLDGEAGQPSEYLLAASGDLHSYDHPFPPPNIGAFNTGFFLFKPSIQLFAYYMTLMKLPNSHNPEYPEQALVNYAHRPEGNMPFAQFDWSWNIILPNGNDWKWENRAASFHEKWWRTRAVREVREELRVVRESMLAFYRGHDEASWY</sequence>
<dbReference type="GO" id="GO:0016757">
    <property type="term" value="F:glycosyltransferase activity"/>
    <property type="evidence" value="ECO:0007669"/>
    <property type="project" value="InterPro"/>
</dbReference>
<dbReference type="Gene3D" id="3.90.550.10">
    <property type="entry name" value="Spore Coat Polysaccharide Biosynthesis Protein SpsA, Chain A"/>
    <property type="match status" value="1"/>
</dbReference>
<dbReference type="EMBL" id="PDLN01000009">
    <property type="protein sequence ID" value="RDW76139.1"/>
    <property type="molecule type" value="Genomic_DNA"/>
</dbReference>
<dbReference type="SUPFAM" id="SSF53448">
    <property type="entry name" value="Nucleotide-diphospho-sugar transferases"/>
    <property type="match status" value="1"/>
</dbReference>
<evidence type="ECO:0008006" key="3">
    <source>
        <dbReference type="Google" id="ProtNLM"/>
    </source>
</evidence>
<reference evidence="1 2" key="1">
    <citation type="journal article" date="2018" name="IMA Fungus">
        <title>IMA Genome-F 9: Draft genome sequence of Annulohypoxylon stygium, Aspergillus mulundensis, Berkeleyomyces basicola (syn. Thielaviopsis basicola), Ceratocystis smalleyi, two Cercospora beticola strains, Coleophoma cylindrospora, Fusarium fracticaudum, Phialophora cf. hyalina, and Morchella septimelata.</title>
        <authorList>
            <person name="Wingfield B.D."/>
            <person name="Bills G.F."/>
            <person name="Dong Y."/>
            <person name="Huang W."/>
            <person name="Nel W.J."/>
            <person name="Swalarsk-Parry B.S."/>
            <person name="Vaghefi N."/>
            <person name="Wilken P.M."/>
            <person name="An Z."/>
            <person name="de Beer Z.W."/>
            <person name="De Vos L."/>
            <person name="Chen L."/>
            <person name="Duong T.A."/>
            <person name="Gao Y."/>
            <person name="Hammerbacher A."/>
            <person name="Kikkert J.R."/>
            <person name="Li Y."/>
            <person name="Li H."/>
            <person name="Li K."/>
            <person name="Li Q."/>
            <person name="Liu X."/>
            <person name="Ma X."/>
            <person name="Naidoo K."/>
            <person name="Pethybridge S.J."/>
            <person name="Sun J."/>
            <person name="Steenkamp E.T."/>
            <person name="van der Nest M.A."/>
            <person name="van Wyk S."/>
            <person name="Wingfield M.J."/>
            <person name="Xiong C."/>
            <person name="Yue Q."/>
            <person name="Zhang X."/>
        </authorList>
    </citation>
    <scope>NUCLEOTIDE SEQUENCE [LARGE SCALE GENOMIC DNA]</scope>
    <source>
        <strain evidence="1 2">BP5796</strain>
    </source>
</reference>
<dbReference type="OrthoDB" id="2014201at2759"/>
<name>A0A3D8RQ06_9HELO</name>
<protein>
    <recommendedName>
        <fullName evidence="3">Glycosyltransferase family 8 protein</fullName>
    </recommendedName>
</protein>
<dbReference type="Pfam" id="PF01501">
    <property type="entry name" value="Glyco_transf_8"/>
    <property type="match status" value="1"/>
</dbReference>
<dbReference type="InterPro" id="IPR002495">
    <property type="entry name" value="Glyco_trans_8"/>
</dbReference>
<dbReference type="AlphaFoldDB" id="A0A3D8RQ06"/>
<dbReference type="PANTHER" id="PTHR11183">
    <property type="entry name" value="GLYCOGENIN SUBFAMILY MEMBER"/>
    <property type="match status" value="1"/>
</dbReference>
<gene>
    <name evidence="1" type="ORF">BP5796_06960</name>
</gene>
<evidence type="ECO:0000313" key="2">
    <source>
        <dbReference type="Proteomes" id="UP000256328"/>
    </source>
</evidence>
<evidence type="ECO:0000313" key="1">
    <source>
        <dbReference type="EMBL" id="RDW76139.1"/>
    </source>
</evidence>
<dbReference type="InterPro" id="IPR029044">
    <property type="entry name" value="Nucleotide-diphossugar_trans"/>
</dbReference>
<organism evidence="1 2">
    <name type="scientific">Coleophoma crateriformis</name>
    <dbReference type="NCBI Taxonomy" id="565419"/>
    <lineage>
        <taxon>Eukaryota</taxon>
        <taxon>Fungi</taxon>
        <taxon>Dikarya</taxon>
        <taxon>Ascomycota</taxon>
        <taxon>Pezizomycotina</taxon>
        <taxon>Leotiomycetes</taxon>
        <taxon>Helotiales</taxon>
        <taxon>Dermateaceae</taxon>
        <taxon>Coleophoma</taxon>
    </lineage>
</organism>